<accession>A0A2C5ZIX4</accession>
<comment type="caution">
    <text evidence="3">The sequence shown here is derived from an EMBL/GenBank/DDBJ whole genome shotgun (WGS) entry which is preliminary data.</text>
</comment>
<gene>
    <name evidence="3" type="ORF">CDD80_4933</name>
</gene>
<feature type="region of interest" description="Disordered" evidence="1">
    <location>
        <begin position="33"/>
        <end position="68"/>
    </location>
</feature>
<proteinExistence type="predicted"/>
<evidence type="ECO:0000256" key="1">
    <source>
        <dbReference type="SAM" id="MobiDB-lite"/>
    </source>
</evidence>
<feature type="signal peptide" evidence="2">
    <location>
        <begin position="1"/>
        <end position="17"/>
    </location>
</feature>
<sequence length="176" mass="18104">MRFDFALAAGLLATTQAQTTSFWGDPLGRTNLGTLAGPASQTPSWPLKPPTSFPTQLATSARPQESSQPHIPWILRGAIRPTNSSVSTPLHPSRLNVTGLDRHARMTSSTFMTTPVTTASSDGAFTTDAAGTATSAAHKPTSSSGAGALLTRVPGGGLQSVWLGSVVAVAIVALQL</sequence>
<protein>
    <submittedName>
        <fullName evidence="3">Uncharacterized protein</fullName>
    </submittedName>
</protein>
<dbReference type="EMBL" id="NJES01000047">
    <property type="protein sequence ID" value="PHH79374.1"/>
    <property type="molecule type" value="Genomic_DNA"/>
</dbReference>
<organism evidence="3 4">
    <name type="scientific">Ophiocordyceps camponoti-rufipedis</name>
    <dbReference type="NCBI Taxonomy" id="2004952"/>
    <lineage>
        <taxon>Eukaryota</taxon>
        <taxon>Fungi</taxon>
        <taxon>Dikarya</taxon>
        <taxon>Ascomycota</taxon>
        <taxon>Pezizomycotina</taxon>
        <taxon>Sordariomycetes</taxon>
        <taxon>Hypocreomycetidae</taxon>
        <taxon>Hypocreales</taxon>
        <taxon>Ophiocordycipitaceae</taxon>
        <taxon>Ophiocordyceps</taxon>
    </lineage>
</organism>
<evidence type="ECO:0000256" key="2">
    <source>
        <dbReference type="SAM" id="SignalP"/>
    </source>
</evidence>
<keyword evidence="4" id="KW-1185">Reference proteome</keyword>
<feature type="chain" id="PRO_5012089853" evidence="2">
    <location>
        <begin position="18"/>
        <end position="176"/>
    </location>
</feature>
<evidence type="ECO:0000313" key="3">
    <source>
        <dbReference type="EMBL" id="PHH79374.1"/>
    </source>
</evidence>
<feature type="compositionally biased region" description="Polar residues" evidence="1">
    <location>
        <begin position="53"/>
        <end position="68"/>
    </location>
</feature>
<keyword evidence="2" id="KW-0732">Signal</keyword>
<name>A0A2C5ZIX4_9HYPO</name>
<evidence type="ECO:0000313" key="4">
    <source>
        <dbReference type="Proteomes" id="UP000226431"/>
    </source>
</evidence>
<dbReference type="AlphaFoldDB" id="A0A2C5ZIX4"/>
<dbReference type="Proteomes" id="UP000226431">
    <property type="component" value="Unassembled WGS sequence"/>
</dbReference>
<reference evidence="3 4" key="1">
    <citation type="submission" date="2017-06" db="EMBL/GenBank/DDBJ databases">
        <title>Ant-infecting Ophiocordyceps genomes reveal a high diversity of potential behavioral manipulation genes and a possible major role for enterotoxins.</title>
        <authorList>
            <person name="De Bekker C."/>
            <person name="Evans H.C."/>
            <person name="Brachmann A."/>
            <person name="Hughes D.P."/>
        </authorList>
    </citation>
    <scope>NUCLEOTIDE SEQUENCE [LARGE SCALE GENOMIC DNA]</scope>
    <source>
        <strain evidence="3 4">Map16</strain>
    </source>
</reference>